<sequence>METLEVVEGDSCCSSLKWCYNDPLALAICGSVEIILNTFDFLLFCCTKSKDEWPFPLFGCLTYRTPDKQECILVPDLFPWAFSVPCCVLGQSFSYDLDEDPLCFEMGPRAFLSSLPALSGAFVVLTGTRLTGHLGECLLWRPCVNNPSLTAQGERWRRALVVDGMGGVESWG</sequence>
<gene>
    <name evidence="1" type="ORF">CYMTET_26358</name>
</gene>
<evidence type="ECO:0000313" key="2">
    <source>
        <dbReference type="Proteomes" id="UP001190700"/>
    </source>
</evidence>
<comment type="caution">
    <text evidence="1">The sequence shown here is derived from an EMBL/GenBank/DDBJ whole genome shotgun (WGS) entry which is preliminary data.</text>
</comment>
<proteinExistence type="predicted"/>
<protein>
    <submittedName>
        <fullName evidence="1">Uncharacterized protein</fullName>
    </submittedName>
</protein>
<dbReference type="EMBL" id="LGRX02014260">
    <property type="protein sequence ID" value="KAK3264930.1"/>
    <property type="molecule type" value="Genomic_DNA"/>
</dbReference>
<keyword evidence="2" id="KW-1185">Reference proteome</keyword>
<dbReference type="AlphaFoldDB" id="A0AAE0FSP7"/>
<organism evidence="1 2">
    <name type="scientific">Cymbomonas tetramitiformis</name>
    <dbReference type="NCBI Taxonomy" id="36881"/>
    <lineage>
        <taxon>Eukaryota</taxon>
        <taxon>Viridiplantae</taxon>
        <taxon>Chlorophyta</taxon>
        <taxon>Pyramimonadophyceae</taxon>
        <taxon>Pyramimonadales</taxon>
        <taxon>Pyramimonadaceae</taxon>
        <taxon>Cymbomonas</taxon>
    </lineage>
</organism>
<accession>A0AAE0FSP7</accession>
<reference evidence="1 2" key="1">
    <citation type="journal article" date="2015" name="Genome Biol. Evol.">
        <title>Comparative Genomics of a Bacterivorous Green Alga Reveals Evolutionary Causalities and Consequences of Phago-Mixotrophic Mode of Nutrition.</title>
        <authorList>
            <person name="Burns J.A."/>
            <person name="Paasch A."/>
            <person name="Narechania A."/>
            <person name="Kim E."/>
        </authorList>
    </citation>
    <scope>NUCLEOTIDE SEQUENCE [LARGE SCALE GENOMIC DNA]</scope>
    <source>
        <strain evidence="1 2">PLY_AMNH</strain>
    </source>
</reference>
<evidence type="ECO:0000313" key="1">
    <source>
        <dbReference type="EMBL" id="KAK3264930.1"/>
    </source>
</evidence>
<dbReference type="Proteomes" id="UP001190700">
    <property type="component" value="Unassembled WGS sequence"/>
</dbReference>
<name>A0AAE0FSP7_9CHLO</name>